<feature type="region of interest" description="Disordered" evidence="1">
    <location>
        <begin position="78"/>
        <end position="122"/>
    </location>
</feature>
<feature type="region of interest" description="Disordered" evidence="1">
    <location>
        <begin position="147"/>
        <end position="307"/>
    </location>
</feature>
<keyword evidence="3" id="KW-1185">Reference proteome</keyword>
<gene>
    <name evidence="2" type="ORF">CEUSTIGMA_g13669.t1</name>
</gene>
<protein>
    <submittedName>
        <fullName evidence="2">Uncharacterized protein</fullName>
    </submittedName>
</protein>
<feature type="region of interest" description="Disordered" evidence="1">
    <location>
        <begin position="363"/>
        <end position="384"/>
    </location>
</feature>
<reference evidence="2 3" key="1">
    <citation type="submission" date="2017-08" db="EMBL/GenBank/DDBJ databases">
        <title>Acidophilic green algal genome provides insights into adaptation to an acidic environment.</title>
        <authorList>
            <person name="Hirooka S."/>
            <person name="Hirose Y."/>
            <person name="Kanesaki Y."/>
            <person name="Higuchi S."/>
            <person name="Fujiwara T."/>
            <person name="Onuma R."/>
            <person name="Era A."/>
            <person name="Ohbayashi R."/>
            <person name="Uzuka A."/>
            <person name="Nozaki H."/>
            <person name="Yoshikawa H."/>
            <person name="Miyagishima S.Y."/>
        </authorList>
    </citation>
    <scope>NUCLEOTIDE SEQUENCE [LARGE SCALE GENOMIC DNA]</scope>
    <source>
        <strain evidence="2 3">NIES-2499</strain>
    </source>
</reference>
<evidence type="ECO:0000256" key="1">
    <source>
        <dbReference type="SAM" id="MobiDB-lite"/>
    </source>
</evidence>
<comment type="caution">
    <text evidence="2">The sequence shown here is derived from an EMBL/GenBank/DDBJ whole genome shotgun (WGS) entry which is preliminary data.</text>
</comment>
<dbReference type="Proteomes" id="UP000232323">
    <property type="component" value="Unassembled WGS sequence"/>
</dbReference>
<name>A0A250XT61_9CHLO</name>
<proteinExistence type="predicted"/>
<dbReference type="AlphaFoldDB" id="A0A250XT61"/>
<feature type="compositionally biased region" description="Polar residues" evidence="1">
    <location>
        <begin position="235"/>
        <end position="247"/>
    </location>
</feature>
<evidence type="ECO:0000313" key="2">
    <source>
        <dbReference type="EMBL" id="GAX86257.1"/>
    </source>
</evidence>
<feature type="compositionally biased region" description="Polar residues" evidence="1">
    <location>
        <begin position="294"/>
        <end position="303"/>
    </location>
</feature>
<feature type="compositionally biased region" description="Polar residues" evidence="1">
    <location>
        <begin position="256"/>
        <end position="274"/>
    </location>
</feature>
<sequence>MKAQEKAAQASQAAFEKRILDKVEDDQLFFSGEVQAQKKSINSLCVSVDKVSIEVTKLAEQVKPTLWIENSVYHPSSSSHSPAFHNALSGPPSPPSSSSSGYQSSATFDPNPLNPPPHTIVPQPAYHAQQYHVPAVLASRKQRNLPNISEVDHGGHTSFNMGIHSGTRRAPLPHSSPPAHEHPSSSHASEGASHHQHSHAKVPLLPAYVPTHVPSDSRRSAPPVNSVSHRPPPSTTSTDMPQDSLSLSRPPPVHLDQQSSSWIENPLSSGSLPQSPHTPHSALSHSPSPSTASEYQSPDTLNPNPHRVLPQAADHVQHLLVVPSVPNRERDLPRVTEIDHGGFVVPFSVSHNHLEAQGMRNKMPLPPSPLLAHDHSPSPQSSDEGVSHLQYSCVLMCCCPSTNSTGWSSSIRIPQGYSHHQFFKPGSTTVHMSPTACLC</sequence>
<feature type="compositionally biased region" description="Low complexity" evidence="1">
    <location>
        <begin position="96"/>
        <end position="105"/>
    </location>
</feature>
<organism evidence="2 3">
    <name type="scientific">Chlamydomonas eustigma</name>
    <dbReference type="NCBI Taxonomy" id="1157962"/>
    <lineage>
        <taxon>Eukaryota</taxon>
        <taxon>Viridiplantae</taxon>
        <taxon>Chlorophyta</taxon>
        <taxon>core chlorophytes</taxon>
        <taxon>Chlorophyceae</taxon>
        <taxon>CS clade</taxon>
        <taxon>Chlamydomonadales</taxon>
        <taxon>Chlamydomonadaceae</taxon>
        <taxon>Chlamydomonas</taxon>
    </lineage>
</organism>
<dbReference type="EMBL" id="BEGY01000252">
    <property type="protein sequence ID" value="GAX86257.1"/>
    <property type="molecule type" value="Genomic_DNA"/>
</dbReference>
<feature type="compositionally biased region" description="Low complexity" evidence="1">
    <location>
        <begin position="275"/>
        <end position="293"/>
    </location>
</feature>
<accession>A0A250XT61</accession>
<evidence type="ECO:0000313" key="3">
    <source>
        <dbReference type="Proteomes" id="UP000232323"/>
    </source>
</evidence>